<dbReference type="InterPro" id="IPR036397">
    <property type="entry name" value="RNaseH_sf"/>
</dbReference>
<dbReference type="PANTHER" id="PTHR46060:SF1">
    <property type="entry name" value="MARINER MOS1 TRANSPOSASE-LIKE PROTEIN"/>
    <property type="match status" value="1"/>
</dbReference>
<dbReference type="Proteomes" id="UP000014760">
    <property type="component" value="Unassembled WGS sequence"/>
</dbReference>
<protein>
    <recommendedName>
        <fullName evidence="4">Tc1-like transposase DDE domain-containing protein</fullName>
    </recommendedName>
</protein>
<keyword evidence="3" id="KW-1185">Reference proteome</keyword>
<dbReference type="OMA" id="HMAENQY"/>
<dbReference type="InterPro" id="IPR001888">
    <property type="entry name" value="Transposase_1"/>
</dbReference>
<evidence type="ECO:0000313" key="1">
    <source>
        <dbReference type="EMBL" id="ELT87910.1"/>
    </source>
</evidence>
<evidence type="ECO:0000313" key="2">
    <source>
        <dbReference type="EnsemblMetazoa" id="CapteP31029"/>
    </source>
</evidence>
<sequence>DCRDVIYLDYLEKGYTITGAYYAKLLENVRATIKEKRCGLLGWGPLLQQDNTPAYTSHVAVASARKCGFKILPYPP</sequence>
<evidence type="ECO:0008006" key="4">
    <source>
        <dbReference type="Google" id="ProtNLM"/>
    </source>
</evidence>
<dbReference type="GO" id="GO:0003676">
    <property type="term" value="F:nucleic acid binding"/>
    <property type="evidence" value="ECO:0007669"/>
    <property type="project" value="InterPro"/>
</dbReference>
<dbReference type="EnsemblMetazoa" id="CapteT31029">
    <property type="protein sequence ID" value="CapteP31029"/>
    <property type="gene ID" value="CapteG31029"/>
</dbReference>
<feature type="non-terminal residue" evidence="1">
    <location>
        <position position="1"/>
    </location>
</feature>
<dbReference type="AlphaFoldDB" id="R7T933"/>
<reference evidence="1 3" key="2">
    <citation type="journal article" date="2013" name="Nature">
        <title>Insights into bilaterian evolution from three spiralian genomes.</title>
        <authorList>
            <person name="Simakov O."/>
            <person name="Marletaz F."/>
            <person name="Cho S.J."/>
            <person name="Edsinger-Gonzales E."/>
            <person name="Havlak P."/>
            <person name="Hellsten U."/>
            <person name="Kuo D.H."/>
            <person name="Larsson T."/>
            <person name="Lv J."/>
            <person name="Arendt D."/>
            <person name="Savage R."/>
            <person name="Osoegawa K."/>
            <person name="de Jong P."/>
            <person name="Grimwood J."/>
            <person name="Chapman J.A."/>
            <person name="Shapiro H."/>
            <person name="Aerts A."/>
            <person name="Otillar R.P."/>
            <person name="Terry A.Y."/>
            <person name="Boore J.L."/>
            <person name="Grigoriev I.V."/>
            <person name="Lindberg D.R."/>
            <person name="Seaver E.C."/>
            <person name="Weisblat D.A."/>
            <person name="Putnam N.H."/>
            <person name="Rokhsar D.S."/>
        </authorList>
    </citation>
    <scope>NUCLEOTIDE SEQUENCE</scope>
    <source>
        <strain evidence="1 3">I ESC-2004</strain>
    </source>
</reference>
<dbReference type="EMBL" id="AMQN01033861">
    <property type="status" value="NOT_ANNOTATED_CDS"/>
    <property type="molecule type" value="Genomic_DNA"/>
</dbReference>
<gene>
    <name evidence="1" type="ORF">CAPTEDRAFT_31029</name>
</gene>
<organism evidence="1">
    <name type="scientific">Capitella teleta</name>
    <name type="common">Polychaete worm</name>
    <dbReference type="NCBI Taxonomy" id="283909"/>
    <lineage>
        <taxon>Eukaryota</taxon>
        <taxon>Metazoa</taxon>
        <taxon>Spiralia</taxon>
        <taxon>Lophotrochozoa</taxon>
        <taxon>Annelida</taxon>
        <taxon>Polychaeta</taxon>
        <taxon>Sedentaria</taxon>
        <taxon>Scolecida</taxon>
        <taxon>Capitellidae</taxon>
        <taxon>Capitella</taxon>
    </lineage>
</organism>
<dbReference type="Gene3D" id="3.30.420.10">
    <property type="entry name" value="Ribonuclease H-like superfamily/Ribonuclease H"/>
    <property type="match status" value="1"/>
</dbReference>
<name>R7T933_CAPTE</name>
<evidence type="ECO:0000313" key="3">
    <source>
        <dbReference type="Proteomes" id="UP000014760"/>
    </source>
</evidence>
<feature type="non-terminal residue" evidence="1">
    <location>
        <position position="76"/>
    </location>
</feature>
<dbReference type="OrthoDB" id="6125136at2759"/>
<proteinExistence type="predicted"/>
<dbReference type="EMBL" id="KB312088">
    <property type="protein sequence ID" value="ELT87910.1"/>
    <property type="molecule type" value="Genomic_DNA"/>
</dbReference>
<dbReference type="HOGENOM" id="CLU_178182_1_0_1"/>
<accession>R7T933</accession>
<reference evidence="2" key="3">
    <citation type="submission" date="2015-06" db="UniProtKB">
        <authorList>
            <consortium name="EnsemblMetazoa"/>
        </authorList>
    </citation>
    <scope>IDENTIFICATION</scope>
</reference>
<dbReference type="PANTHER" id="PTHR46060">
    <property type="entry name" value="MARINER MOS1 TRANSPOSASE-LIKE PROTEIN"/>
    <property type="match status" value="1"/>
</dbReference>
<reference evidence="3" key="1">
    <citation type="submission" date="2012-12" db="EMBL/GenBank/DDBJ databases">
        <authorList>
            <person name="Hellsten U."/>
            <person name="Grimwood J."/>
            <person name="Chapman J.A."/>
            <person name="Shapiro H."/>
            <person name="Aerts A."/>
            <person name="Otillar R.P."/>
            <person name="Terry A.Y."/>
            <person name="Boore J.L."/>
            <person name="Simakov O."/>
            <person name="Marletaz F."/>
            <person name="Cho S.-J."/>
            <person name="Edsinger-Gonzales E."/>
            <person name="Havlak P."/>
            <person name="Kuo D.-H."/>
            <person name="Larsson T."/>
            <person name="Lv J."/>
            <person name="Arendt D."/>
            <person name="Savage R."/>
            <person name="Osoegawa K."/>
            <person name="de Jong P."/>
            <person name="Lindberg D.R."/>
            <person name="Seaver E.C."/>
            <person name="Weisblat D.A."/>
            <person name="Putnam N.H."/>
            <person name="Grigoriev I.V."/>
            <person name="Rokhsar D.S."/>
        </authorList>
    </citation>
    <scope>NUCLEOTIDE SEQUENCE</scope>
    <source>
        <strain evidence="3">I ESC-2004</strain>
    </source>
</reference>
<dbReference type="Pfam" id="PF01359">
    <property type="entry name" value="Transposase_1"/>
    <property type="match status" value="1"/>
</dbReference>
<dbReference type="InterPro" id="IPR052709">
    <property type="entry name" value="Transposase-MT_Hybrid"/>
</dbReference>